<evidence type="ECO:0000259" key="15">
    <source>
        <dbReference type="PROSITE" id="PS50109"/>
    </source>
</evidence>
<dbReference type="Proteomes" id="UP000443582">
    <property type="component" value="Unassembled WGS sequence"/>
</dbReference>
<evidence type="ECO:0000256" key="4">
    <source>
        <dbReference type="ARBA" id="ARBA00022475"/>
    </source>
</evidence>
<dbReference type="InterPro" id="IPR004358">
    <property type="entry name" value="Sig_transdc_His_kin-like_C"/>
</dbReference>
<reference evidence="19" key="1">
    <citation type="journal article" date="2019" name="Int. J. Syst. Evol. Microbiol.">
        <title>Halobacteriovorax valvorus sp. nov., a novel prokaryotic predator isolated from coastal seawater of China.</title>
        <authorList>
            <person name="Chen M.-X."/>
        </authorList>
    </citation>
    <scope>NUCLEOTIDE SEQUENCE [LARGE SCALE GENOMIC DNA]</scope>
    <source>
        <strain evidence="19">BL9</strain>
    </source>
</reference>
<feature type="transmembrane region" description="Helical" evidence="14">
    <location>
        <begin position="88"/>
        <end position="113"/>
    </location>
</feature>
<organism evidence="18 19">
    <name type="scientific">Halobacteriovorax vibrionivorans</name>
    <dbReference type="NCBI Taxonomy" id="2152716"/>
    <lineage>
        <taxon>Bacteria</taxon>
        <taxon>Pseudomonadati</taxon>
        <taxon>Bdellovibrionota</taxon>
        <taxon>Bacteriovoracia</taxon>
        <taxon>Bacteriovoracales</taxon>
        <taxon>Halobacteriovoraceae</taxon>
        <taxon>Halobacteriovorax</taxon>
    </lineage>
</organism>
<accession>A0ABY0IGW0</accession>
<dbReference type="PROSITE" id="PS50110">
    <property type="entry name" value="RESPONSE_REGULATORY"/>
    <property type="match status" value="1"/>
</dbReference>
<evidence type="ECO:0000256" key="12">
    <source>
        <dbReference type="PROSITE-ProRule" id="PRU00110"/>
    </source>
</evidence>
<keyword evidence="8" id="KW-0067">ATP-binding</keyword>
<feature type="transmembrane region" description="Helical" evidence="14">
    <location>
        <begin position="21"/>
        <end position="41"/>
    </location>
</feature>
<evidence type="ECO:0000256" key="2">
    <source>
        <dbReference type="ARBA" id="ARBA00004651"/>
    </source>
</evidence>
<dbReference type="SMART" id="SM00388">
    <property type="entry name" value="HisKA"/>
    <property type="match status" value="1"/>
</dbReference>
<dbReference type="PANTHER" id="PTHR45339:SF1">
    <property type="entry name" value="HYBRID SIGNAL TRANSDUCTION HISTIDINE KINASE J"/>
    <property type="match status" value="1"/>
</dbReference>
<gene>
    <name evidence="18" type="ORF">DAY19_00070</name>
</gene>
<keyword evidence="10" id="KW-0902">Two-component regulatory system</keyword>
<keyword evidence="9 14" id="KW-1133">Transmembrane helix</keyword>
<dbReference type="Pfam" id="PF02518">
    <property type="entry name" value="HATPase_c"/>
    <property type="match status" value="1"/>
</dbReference>
<keyword evidence="4" id="KW-1003">Cell membrane</keyword>
<evidence type="ECO:0000313" key="19">
    <source>
        <dbReference type="Proteomes" id="UP000443582"/>
    </source>
</evidence>
<evidence type="ECO:0000313" key="18">
    <source>
        <dbReference type="EMBL" id="RZF22196.1"/>
    </source>
</evidence>
<feature type="modified residue" description="4-aspartylphosphate" evidence="13">
    <location>
        <position position="800"/>
    </location>
</feature>
<dbReference type="SUPFAM" id="SSF52172">
    <property type="entry name" value="CheY-like"/>
    <property type="match status" value="1"/>
</dbReference>
<dbReference type="Gene3D" id="3.30.565.10">
    <property type="entry name" value="Histidine kinase-like ATPase, C-terminal domain"/>
    <property type="match status" value="1"/>
</dbReference>
<dbReference type="InterPro" id="IPR003594">
    <property type="entry name" value="HATPase_dom"/>
</dbReference>
<feature type="transmembrane region" description="Helical" evidence="14">
    <location>
        <begin position="197"/>
        <end position="217"/>
    </location>
</feature>
<dbReference type="InterPro" id="IPR005467">
    <property type="entry name" value="His_kinase_dom"/>
</dbReference>
<evidence type="ECO:0000256" key="8">
    <source>
        <dbReference type="ARBA" id="ARBA00022840"/>
    </source>
</evidence>
<dbReference type="PROSITE" id="PS50894">
    <property type="entry name" value="HPT"/>
    <property type="match status" value="1"/>
</dbReference>
<comment type="caution">
    <text evidence="18">The sequence shown here is derived from an EMBL/GenBank/DDBJ whole genome shotgun (WGS) entry which is preliminary data.</text>
</comment>
<dbReference type="InterPro" id="IPR003661">
    <property type="entry name" value="HisK_dim/P_dom"/>
</dbReference>
<dbReference type="PRINTS" id="PR00344">
    <property type="entry name" value="BCTRLSENSOR"/>
</dbReference>
<evidence type="ECO:0000256" key="6">
    <source>
        <dbReference type="ARBA" id="ARBA00022692"/>
    </source>
</evidence>
<sequence length="999" mass="113709">MTKLTPIYKKVSKVLNDQNTAIKVSSFIVTLIASSVMFGWIKNIPSLIQVQPNFVPMQFNTALCFILSAATIYFISNKKRIKSILIQHIFATILFLISFTSLLQYIIGINLGIDQLFLEHYILVKSEFPGRMSPNTATCFILISALSFVSLLKVTERRLLVLKLIITSIIIAFSATSFLGYLLGIDVTFAWQKHTRMAIHTSFLFLTLSSGFFYYVIKRFRHRSYFNWLPIPTALVILVSFVIAAQFIKQNEAQTIEQTIIHDSQDLESKVLIVIEENLKAIDRLSQRLSYTEGINEQRWEKDAKDYYDDFKYFEQLELYLNDPPRRLFYPKRELSINLDQKRVKELTLYNTSQSRKLLISNVVKDNNSESLVYVSTPVISDNQLIGIQVITTNIKDFFNEVFTDIDKETFQIRILENNNLIYTSSQKRNKNDNFTSFLLDTNGGEWKISISPTDRYIATLSSSTAELVLIFGSFISLLGGLLIYNYQNVELARKEALYSEKIKSSILANMSHEIRTPMNGIIGMVDILSKDLKNKQDLKKVQIIKSSTMALMKTINDILDLSKLESNKLELNEEVFNFKELIRDIVTLFSLESAKNNTTISYSFSNEFPTWFKGDSYRIRQVLNNIVSNSVKFTKNGKVKIITDFKPNGNNSTKISVQVIDTGIGINKEQIPKLFEDYQQAEPGTTKDFDGTGLGLSISKRIIKLLKGSINIDSNPGEGTTVKIEFGCTPSKAPTHNTRLFISESYNTLSVLVVDDSQIQRKILKEYLKRLDIKASLAKNGHEALERLEQKRFDLVFIDYHMPTLDGIETAKLINEKYGLKAPKIIALTGSIEVSKNKDFKDVGVDLVLSKPIDFESLKGIISENIVTKNNTYQKSTTGYPYLNKLISKEELLLKFDGDKQLLKESIDLLLSSSPMLIENIESALDEEDFENLRISAHSYRSAIANFHIVPAIKYAELIEDAARSHKLYEVTENLKKLKEVSLLSQEKLTKMSTELGA</sequence>
<dbReference type="Pfam" id="PF01627">
    <property type="entry name" value="Hpt"/>
    <property type="match status" value="1"/>
</dbReference>
<feature type="transmembrane region" description="Helical" evidence="14">
    <location>
        <begin position="164"/>
        <end position="185"/>
    </location>
</feature>
<keyword evidence="11 14" id="KW-0472">Membrane</keyword>
<dbReference type="SMART" id="SM00448">
    <property type="entry name" value="REC"/>
    <property type="match status" value="1"/>
</dbReference>
<dbReference type="EC" id="2.7.13.3" evidence="3"/>
<evidence type="ECO:0000259" key="17">
    <source>
        <dbReference type="PROSITE" id="PS50894"/>
    </source>
</evidence>
<dbReference type="Pfam" id="PF00072">
    <property type="entry name" value="Response_reg"/>
    <property type="match status" value="1"/>
</dbReference>
<dbReference type="Gene3D" id="3.40.50.2300">
    <property type="match status" value="1"/>
</dbReference>
<evidence type="ECO:0000256" key="5">
    <source>
        <dbReference type="ARBA" id="ARBA00022553"/>
    </source>
</evidence>
<evidence type="ECO:0000259" key="16">
    <source>
        <dbReference type="PROSITE" id="PS50110"/>
    </source>
</evidence>
<keyword evidence="5 13" id="KW-0597">Phosphoprotein</keyword>
<evidence type="ECO:0000256" key="9">
    <source>
        <dbReference type="ARBA" id="ARBA00022989"/>
    </source>
</evidence>
<keyword evidence="6 14" id="KW-0812">Transmembrane</keyword>
<dbReference type="SUPFAM" id="SSF47384">
    <property type="entry name" value="Homodimeric domain of signal transducing histidine kinase"/>
    <property type="match status" value="1"/>
</dbReference>
<dbReference type="RefSeq" id="WP_114705140.1">
    <property type="nucleotide sequence ID" value="NZ_QDKL01000001.1"/>
</dbReference>
<dbReference type="Gene3D" id="1.20.120.160">
    <property type="entry name" value="HPT domain"/>
    <property type="match status" value="1"/>
</dbReference>
<dbReference type="InterPro" id="IPR001789">
    <property type="entry name" value="Sig_transdc_resp-reg_receiver"/>
</dbReference>
<dbReference type="Gene3D" id="1.10.287.130">
    <property type="match status" value="1"/>
</dbReference>
<evidence type="ECO:0000256" key="14">
    <source>
        <dbReference type="SAM" id="Phobius"/>
    </source>
</evidence>
<dbReference type="SUPFAM" id="SSF55874">
    <property type="entry name" value="ATPase domain of HSP90 chaperone/DNA topoisomerase II/histidine kinase"/>
    <property type="match status" value="1"/>
</dbReference>
<feature type="transmembrane region" description="Helical" evidence="14">
    <location>
        <begin position="229"/>
        <end position="248"/>
    </location>
</feature>
<protein>
    <recommendedName>
        <fullName evidence="3">histidine kinase</fullName>
        <ecNumber evidence="3">2.7.13.3</ecNumber>
    </recommendedName>
</protein>
<evidence type="ECO:0000256" key="10">
    <source>
        <dbReference type="ARBA" id="ARBA00023012"/>
    </source>
</evidence>
<feature type="domain" description="Response regulatory" evidence="16">
    <location>
        <begin position="751"/>
        <end position="867"/>
    </location>
</feature>
<name>A0ABY0IGW0_9BACT</name>
<feature type="transmembrane region" description="Helical" evidence="14">
    <location>
        <begin position="53"/>
        <end position="76"/>
    </location>
</feature>
<dbReference type="SUPFAM" id="SSF47226">
    <property type="entry name" value="Histidine-containing phosphotransfer domain, HPT domain"/>
    <property type="match status" value="1"/>
</dbReference>
<dbReference type="CDD" id="cd17546">
    <property type="entry name" value="REC_hyHK_CKI1_RcsC-like"/>
    <property type="match status" value="1"/>
</dbReference>
<keyword evidence="19" id="KW-1185">Reference proteome</keyword>
<dbReference type="SMART" id="SM00387">
    <property type="entry name" value="HATPase_c"/>
    <property type="match status" value="1"/>
</dbReference>
<dbReference type="InterPro" id="IPR036641">
    <property type="entry name" value="HPT_dom_sf"/>
</dbReference>
<keyword evidence="7" id="KW-0547">Nucleotide-binding</keyword>
<dbReference type="InterPro" id="IPR036890">
    <property type="entry name" value="HATPase_C_sf"/>
</dbReference>
<feature type="modified residue" description="Phosphohistidine" evidence="12">
    <location>
        <position position="939"/>
    </location>
</feature>
<dbReference type="CDD" id="cd00082">
    <property type="entry name" value="HisKA"/>
    <property type="match status" value="1"/>
</dbReference>
<evidence type="ECO:0000256" key="11">
    <source>
        <dbReference type="ARBA" id="ARBA00023136"/>
    </source>
</evidence>
<dbReference type="EMBL" id="QDKL01000001">
    <property type="protein sequence ID" value="RZF22196.1"/>
    <property type="molecule type" value="Genomic_DNA"/>
</dbReference>
<dbReference type="Pfam" id="PF00512">
    <property type="entry name" value="HisKA"/>
    <property type="match status" value="1"/>
</dbReference>
<evidence type="ECO:0000256" key="3">
    <source>
        <dbReference type="ARBA" id="ARBA00012438"/>
    </source>
</evidence>
<feature type="domain" description="HPt" evidence="17">
    <location>
        <begin position="900"/>
        <end position="999"/>
    </location>
</feature>
<comment type="catalytic activity">
    <reaction evidence="1">
        <text>ATP + protein L-histidine = ADP + protein N-phospho-L-histidine.</text>
        <dbReference type="EC" id="2.7.13.3"/>
    </reaction>
</comment>
<dbReference type="InterPro" id="IPR008207">
    <property type="entry name" value="Sig_transdc_His_kin_Hpt_dom"/>
</dbReference>
<evidence type="ECO:0000256" key="7">
    <source>
        <dbReference type="ARBA" id="ARBA00022741"/>
    </source>
</evidence>
<evidence type="ECO:0000256" key="13">
    <source>
        <dbReference type="PROSITE-ProRule" id="PRU00169"/>
    </source>
</evidence>
<feature type="transmembrane region" description="Helical" evidence="14">
    <location>
        <begin position="133"/>
        <end position="152"/>
    </location>
</feature>
<comment type="subcellular location">
    <subcellularLocation>
        <location evidence="2">Cell membrane</location>
        <topology evidence="2">Multi-pass membrane protein</topology>
    </subcellularLocation>
</comment>
<evidence type="ECO:0000256" key="1">
    <source>
        <dbReference type="ARBA" id="ARBA00000085"/>
    </source>
</evidence>
<dbReference type="PANTHER" id="PTHR45339">
    <property type="entry name" value="HYBRID SIGNAL TRANSDUCTION HISTIDINE KINASE J"/>
    <property type="match status" value="1"/>
</dbReference>
<dbReference type="InterPro" id="IPR036097">
    <property type="entry name" value="HisK_dim/P_sf"/>
</dbReference>
<dbReference type="InterPro" id="IPR011006">
    <property type="entry name" value="CheY-like_superfamily"/>
</dbReference>
<dbReference type="PROSITE" id="PS50109">
    <property type="entry name" value="HIS_KIN"/>
    <property type="match status" value="1"/>
</dbReference>
<feature type="domain" description="Histidine kinase" evidence="15">
    <location>
        <begin position="510"/>
        <end position="731"/>
    </location>
</feature>
<dbReference type="CDD" id="cd16922">
    <property type="entry name" value="HATPase_EvgS-ArcB-TorS-like"/>
    <property type="match status" value="1"/>
</dbReference>
<proteinExistence type="predicted"/>